<evidence type="ECO:0000313" key="4">
    <source>
        <dbReference type="Proteomes" id="UP000249081"/>
    </source>
</evidence>
<evidence type="ECO:0008006" key="5">
    <source>
        <dbReference type="Google" id="ProtNLM"/>
    </source>
</evidence>
<feature type="compositionally biased region" description="Low complexity" evidence="1">
    <location>
        <begin position="82"/>
        <end position="94"/>
    </location>
</feature>
<name>A0A2W4XIY5_9CYAN</name>
<evidence type="ECO:0000256" key="1">
    <source>
        <dbReference type="SAM" id="MobiDB-lite"/>
    </source>
</evidence>
<comment type="caution">
    <text evidence="3">The sequence shown here is derived from an EMBL/GenBank/DDBJ whole genome shotgun (WGS) entry which is preliminary data.</text>
</comment>
<dbReference type="Proteomes" id="UP000249081">
    <property type="component" value="Unassembled WGS sequence"/>
</dbReference>
<dbReference type="NCBIfam" id="NF038039">
    <property type="entry name" value="WGxxGxxG-CTERM"/>
    <property type="match status" value="1"/>
</dbReference>
<accession>A0A2W4XIY5</accession>
<dbReference type="NCBIfam" id="NF041742">
    <property type="entry name" value="WGxxGxxG_fam"/>
    <property type="match status" value="1"/>
</dbReference>
<sequence length="100" mass="10537">MKSNSLVNWMGGSLLALSLAILPSALPASAQTTAPTDTTTTTPDTFNTVNTDNTDDGFDWGWLGLLGLIGLAGLKGRDRDTTTTYADRTTTAPASNNPRY</sequence>
<reference evidence="4" key="1">
    <citation type="submission" date="2018-04" db="EMBL/GenBank/DDBJ databases">
        <authorList>
            <person name="Cornet L."/>
        </authorList>
    </citation>
    <scope>NUCLEOTIDE SEQUENCE [LARGE SCALE GENOMIC DNA]</scope>
</reference>
<protein>
    <recommendedName>
        <fullName evidence="5">WGxxGxxG-CTERM domain-containing protein</fullName>
    </recommendedName>
</protein>
<dbReference type="AlphaFoldDB" id="A0A2W4XIY5"/>
<evidence type="ECO:0000256" key="2">
    <source>
        <dbReference type="SAM" id="SignalP"/>
    </source>
</evidence>
<reference evidence="3 4" key="2">
    <citation type="submission" date="2018-06" db="EMBL/GenBank/DDBJ databases">
        <title>Metagenomic assembly of (sub)arctic Cyanobacteria and their associated microbiome from non-axenic cultures.</title>
        <authorList>
            <person name="Baurain D."/>
        </authorList>
    </citation>
    <scope>NUCLEOTIDE SEQUENCE [LARGE SCALE GENOMIC DNA]</scope>
    <source>
        <strain evidence="3">ULC041bin1</strain>
    </source>
</reference>
<feature type="region of interest" description="Disordered" evidence="1">
    <location>
        <begin position="30"/>
        <end position="49"/>
    </location>
</feature>
<evidence type="ECO:0000313" key="3">
    <source>
        <dbReference type="EMBL" id="PZO34545.1"/>
    </source>
</evidence>
<proteinExistence type="predicted"/>
<feature type="region of interest" description="Disordered" evidence="1">
    <location>
        <begin position="81"/>
        <end position="100"/>
    </location>
</feature>
<feature type="signal peptide" evidence="2">
    <location>
        <begin position="1"/>
        <end position="30"/>
    </location>
</feature>
<organism evidence="3 4">
    <name type="scientific">Shackletoniella antarctica</name>
    <dbReference type="NCBI Taxonomy" id="268115"/>
    <lineage>
        <taxon>Bacteria</taxon>
        <taxon>Bacillati</taxon>
        <taxon>Cyanobacteriota</taxon>
        <taxon>Cyanophyceae</taxon>
        <taxon>Oculatellales</taxon>
        <taxon>Oculatellaceae</taxon>
        <taxon>Shackletoniella</taxon>
    </lineage>
</organism>
<keyword evidence="2" id="KW-0732">Signal</keyword>
<feature type="chain" id="PRO_5016002956" description="WGxxGxxG-CTERM domain-containing protein" evidence="2">
    <location>
        <begin position="31"/>
        <end position="100"/>
    </location>
</feature>
<gene>
    <name evidence="3" type="ORF">DCF17_20300</name>
</gene>
<dbReference type="EMBL" id="QBMN01000204">
    <property type="protein sequence ID" value="PZO34545.1"/>
    <property type="molecule type" value="Genomic_DNA"/>
</dbReference>